<organism evidence="2 3">
    <name type="scientific">Mariniphaga anaerophila</name>
    <dbReference type="NCBI Taxonomy" id="1484053"/>
    <lineage>
        <taxon>Bacteria</taxon>
        <taxon>Pseudomonadati</taxon>
        <taxon>Bacteroidota</taxon>
        <taxon>Bacteroidia</taxon>
        <taxon>Marinilabiliales</taxon>
        <taxon>Prolixibacteraceae</taxon>
        <taxon>Mariniphaga</taxon>
    </lineage>
</organism>
<reference evidence="2 3" key="1">
    <citation type="submission" date="2016-11" db="EMBL/GenBank/DDBJ databases">
        <authorList>
            <person name="Jaros S."/>
            <person name="Januszkiewicz K."/>
            <person name="Wedrychowicz H."/>
        </authorList>
    </citation>
    <scope>NUCLEOTIDE SEQUENCE [LARGE SCALE GENOMIC DNA]</scope>
    <source>
        <strain evidence="2 3">DSM 26910</strain>
    </source>
</reference>
<dbReference type="Pfam" id="PF13692">
    <property type="entry name" value="Glyco_trans_1_4"/>
    <property type="match status" value="1"/>
</dbReference>
<dbReference type="EMBL" id="FQUM01000002">
    <property type="protein sequence ID" value="SHE69521.1"/>
    <property type="molecule type" value="Genomic_DNA"/>
</dbReference>
<gene>
    <name evidence="2" type="ORF">SAMN05444274_102130</name>
</gene>
<evidence type="ECO:0000256" key="1">
    <source>
        <dbReference type="SAM" id="Phobius"/>
    </source>
</evidence>
<dbReference type="OrthoDB" id="7560678at2"/>
<evidence type="ECO:0000313" key="3">
    <source>
        <dbReference type="Proteomes" id="UP000184164"/>
    </source>
</evidence>
<dbReference type="RefSeq" id="WP_072999147.1">
    <property type="nucleotide sequence ID" value="NZ_FQUM01000002.1"/>
</dbReference>
<protein>
    <submittedName>
        <fullName evidence="2">Glycosyltransferase involved in cell wall bisynthesis</fullName>
    </submittedName>
</protein>
<dbReference type="CDD" id="cd03801">
    <property type="entry name" value="GT4_PimA-like"/>
    <property type="match status" value="1"/>
</dbReference>
<evidence type="ECO:0000313" key="2">
    <source>
        <dbReference type="EMBL" id="SHE69521.1"/>
    </source>
</evidence>
<keyword evidence="1" id="KW-0812">Transmembrane</keyword>
<keyword evidence="3" id="KW-1185">Reference proteome</keyword>
<dbReference type="STRING" id="1484053.SAMN05444274_102130"/>
<dbReference type="SUPFAM" id="SSF53756">
    <property type="entry name" value="UDP-Glycosyltransferase/glycogen phosphorylase"/>
    <property type="match status" value="1"/>
</dbReference>
<feature type="transmembrane region" description="Helical" evidence="1">
    <location>
        <begin position="176"/>
        <end position="195"/>
    </location>
</feature>
<keyword evidence="1" id="KW-1133">Transmembrane helix</keyword>
<proteinExistence type="predicted"/>
<dbReference type="PANTHER" id="PTHR12526">
    <property type="entry name" value="GLYCOSYLTRANSFERASE"/>
    <property type="match status" value="1"/>
</dbReference>
<keyword evidence="2" id="KW-0808">Transferase</keyword>
<name>A0A1M4VKG9_9BACT</name>
<accession>A0A1M4VKG9</accession>
<dbReference type="AlphaFoldDB" id="A0A1M4VKG9"/>
<dbReference type="Proteomes" id="UP000184164">
    <property type="component" value="Unassembled WGS sequence"/>
</dbReference>
<dbReference type="Gene3D" id="3.40.50.2000">
    <property type="entry name" value="Glycogen Phosphorylase B"/>
    <property type="match status" value="2"/>
</dbReference>
<sequence length="352" mass="40242">MYNTKNILFIGPYSKTPKGGVAFVLSEYKKLFPDAYFVASNVPANYFSKLISLVLGLIRFIFLLFIHPCIRIVHIHSASRNSFKRKYIYFKIAKKFNKKVIVHIHGGMFHEFYYNAKLSLKDKISDFINNSDTVVCLSSRWEKFFTENFEPRHILTIPNIITTPTIKDIRLNEKGIVSFLFLGLIGTNKGIWFLLETLSNYKVHLKGKAKFYLGGNGEIKKLQELIRRYQLEDIVSFIGWVSNEDKQMYFNGADIFILPSYNEGLPISILEAMSHSLPIISTRVGGIPDIVDNSNGILIEPGNQKQLYDAIKYFIGGNKNSINAMGNQSFNKVEPYLPTQVESCLTNLYSKL</sequence>
<feature type="transmembrane region" description="Helical" evidence="1">
    <location>
        <begin position="50"/>
        <end position="70"/>
    </location>
</feature>
<keyword evidence="1" id="KW-0472">Membrane</keyword>
<dbReference type="GO" id="GO:0016740">
    <property type="term" value="F:transferase activity"/>
    <property type="evidence" value="ECO:0007669"/>
    <property type="project" value="UniProtKB-KW"/>
</dbReference>